<gene>
    <name evidence="1" type="ORF">PsYK624_133190</name>
</gene>
<reference evidence="1 2" key="1">
    <citation type="submission" date="2021-08" db="EMBL/GenBank/DDBJ databases">
        <title>Draft Genome Sequence of Phanerochaete sordida strain YK-624.</title>
        <authorList>
            <person name="Mori T."/>
            <person name="Dohra H."/>
            <person name="Suzuki T."/>
            <person name="Kawagishi H."/>
            <person name="Hirai H."/>
        </authorList>
    </citation>
    <scope>NUCLEOTIDE SEQUENCE [LARGE SCALE GENOMIC DNA]</scope>
    <source>
        <strain evidence="1 2">YK-624</strain>
    </source>
</reference>
<proteinExistence type="predicted"/>
<accession>A0A9P3LJA9</accession>
<name>A0A9P3LJA9_9APHY</name>
<keyword evidence="2" id="KW-1185">Reference proteome</keyword>
<comment type="caution">
    <text evidence="1">The sequence shown here is derived from an EMBL/GenBank/DDBJ whole genome shotgun (WGS) entry which is preliminary data.</text>
</comment>
<evidence type="ECO:0000313" key="2">
    <source>
        <dbReference type="Proteomes" id="UP000703269"/>
    </source>
</evidence>
<organism evidence="1 2">
    <name type="scientific">Phanerochaete sordida</name>
    <dbReference type="NCBI Taxonomy" id="48140"/>
    <lineage>
        <taxon>Eukaryota</taxon>
        <taxon>Fungi</taxon>
        <taxon>Dikarya</taxon>
        <taxon>Basidiomycota</taxon>
        <taxon>Agaricomycotina</taxon>
        <taxon>Agaricomycetes</taxon>
        <taxon>Polyporales</taxon>
        <taxon>Phanerochaetaceae</taxon>
        <taxon>Phanerochaete</taxon>
    </lineage>
</organism>
<dbReference type="AlphaFoldDB" id="A0A9P3LJA9"/>
<dbReference type="EMBL" id="BPQB01000067">
    <property type="protein sequence ID" value="GJE97108.1"/>
    <property type="molecule type" value="Genomic_DNA"/>
</dbReference>
<sequence length="158" mass="17685">MSGHSIRGSQSQGDRQYTRVPILPFTTPERTSKFWDTTTFIPATSGILGWVGDNATFVSIDGVVPVPFLTSSSREGRYGFLVERVLGRVLGDDDRAYNSTNLRLLSPDCRITSDNVTTTFRDSHSSFPATLREIACKYHVHPTKWKLLLTIEISSMKK</sequence>
<protein>
    <submittedName>
        <fullName evidence="1">Uncharacterized protein</fullName>
    </submittedName>
</protein>
<dbReference type="Proteomes" id="UP000703269">
    <property type="component" value="Unassembled WGS sequence"/>
</dbReference>
<evidence type="ECO:0000313" key="1">
    <source>
        <dbReference type="EMBL" id="GJE97108.1"/>
    </source>
</evidence>